<feature type="compositionally biased region" description="Basic residues" evidence="13">
    <location>
        <begin position="29"/>
        <end position="38"/>
    </location>
</feature>
<dbReference type="InterPro" id="IPR044288">
    <property type="entry name" value="ZNF598/HEL2"/>
</dbReference>
<reference evidence="16" key="1">
    <citation type="journal article" date="2014" name="Proc. Natl. Acad. Sci. U.S.A.">
        <title>Extensive sampling of basidiomycete genomes demonstrates inadequacy of the white-rot/brown-rot paradigm for wood decay fungi.</title>
        <authorList>
            <person name="Riley R."/>
            <person name="Salamov A.A."/>
            <person name="Brown D.W."/>
            <person name="Nagy L.G."/>
            <person name="Floudas D."/>
            <person name="Held B.W."/>
            <person name="Levasseur A."/>
            <person name="Lombard V."/>
            <person name="Morin E."/>
            <person name="Otillar R."/>
            <person name="Lindquist E.A."/>
            <person name="Sun H."/>
            <person name="LaButti K.M."/>
            <person name="Schmutz J."/>
            <person name="Jabbour D."/>
            <person name="Luo H."/>
            <person name="Baker S.E."/>
            <person name="Pisabarro A.G."/>
            <person name="Walton J.D."/>
            <person name="Blanchette R.A."/>
            <person name="Henrissat B."/>
            <person name="Martin F."/>
            <person name="Cullen D."/>
            <person name="Hibbett D.S."/>
            <person name="Grigoriev I.V."/>
        </authorList>
    </citation>
    <scope>NUCLEOTIDE SEQUENCE [LARGE SCALE GENOMIC DNA]</scope>
    <source>
        <strain evidence="16">FD-172 SS1</strain>
    </source>
</reference>
<evidence type="ECO:0000256" key="13">
    <source>
        <dbReference type="SAM" id="MobiDB-lite"/>
    </source>
</evidence>
<comment type="pathway">
    <text evidence="3">Protein modification; protein ubiquitination.</text>
</comment>
<evidence type="ECO:0000256" key="5">
    <source>
        <dbReference type="ARBA" id="ARBA00022490"/>
    </source>
</evidence>
<dbReference type="STRING" id="930990.A0A067ML84"/>
<evidence type="ECO:0000256" key="12">
    <source>
        <dbReference type="PROSITE-ProRule" id="PRU00175"/>
    </source>
</evidence>
<keyword evidence="8" id="KW-0479">Metal-binding</keyword>
<dbReference type="Proteomes" id="UP000027195">
    <property type="component" value="Unassembled WGS sequence"/>
</dbReference>
<evidence type="ECO:0000256" key="10">
    <source>
        <dbReference type="ARBA" id="ARBA00022833"/>
    </source>
</evidence>
<keyword evidence="6" id="KW-0597">Phosphoprotein</keyword>
<evidence type="ECO:0000256" key="3">
    <source>
        <dbReference type="ARBA" id="ARBA00004906"/>
    </source>
</evidence>
<dbReference type="AlphaFoldDB" id="A0A067ML84"/>
<gene>
    <name evidence="15" type="ORF">BOTBODRAFT_31004</name>
</gene>
<organism evidence="15 16">
    <name type="scientific">Botryobasidium botryosum (strain FD-172 SS1)</name>
    <dbReference type="NCBI Taxonomy" id="930990"/>
    <lineage>
        <taxon>Eukaryota</taxon>
        <taxon>Fungi</taxon>
        <taxon>Dikarya</taxon>
        <taxon>Basidiomycota</taxon>
        <taxon>Agaricomycotina</taxon>
        <taxon>Agaricomycetes</taxon>
        <taxon>Cantharellales</taxon>
        <taxon>Botryobasidiaceae</taxon>
        <taxon>Botryobasidium</taxon>
    </lineage>
</organism>
<keyword evidence="16" id="KW-1185">Reference proteome</keyword>
<dbReference type="Pfam" id="PF23230">
    <property type="entry name" value="zf-C2H2_13"/>
    <property type="match status" value="1"/>
</dbReference>
<dbReference type="PROSITE" id="PS50089">
    <property type="entry name" value="ZF_RING_2"/>
    <property type="match status" value="1"/>
</dbReference>
<dbReference type="GO" id="GO:0043022">
    <property type="term" value="F:ribosome binding"/>
    <property type="evidence" value="ECO:0007669"/>
    <property type="project" value="TreeGrafter"/>
</dbReference>
<evidence type="ECO:0000256" key="4">
    <source>
        <dbReference type="ARBA" id="ARBA00012483"/>
    </source>
</evidence>
<keyword evidence="7" id="KW-0808">Transferase</keyword>
<evidence type="ECO:0000259" key="14">
    <source>
        <dbReference type="PROSITE" id="PS50089"/>
    </source>
</evidence>
<dbReference type="GO" id="GO:0061630">
    <property type="term" value="F:ubiquitin protein ligase activity"/>
    <property type="evidence" value="ECO:0007669"/>
    <property type="project" value="UniProtKB-EC"/>
</dbReference>
<dbReference type="InterPro" id="IPR013083">
    <property type="entry name" value="Znf_RING/FYVE/PHD"/>
</dbReference>
<dbReference type="HOGENOM" id="CLU_008515_0_0_1"/>
<evidence type="ECO:0000313" key="16">
    <source>
        <dbReference type="Proteomes" id="UP000027195"/>
    </source>
</evidence>
<dbReference type="InterPro" id="IPR056437">
    <property type="entry name" value="Znf-C2H2_ZNF598/HEL2"/>
</dbReference>
<evidence type="ECO:0000256" key="11">
    <source>
        <dbReference type="ARBA" id="ARBA00035113"/>
    </source>
</evidence>
<feature type="domain" description="RING-type" evidence="14">
    <location>
        <begin position="73"/>
        <end position="113"/>
    </location>
</feature>
<keyword evidence="9 12" id="KW-0863">Zinc-finger</keyword>
<dbReference type="OrthoDB" id="3838338at2759"/>
<dbReference type="InterPro" id="IPR001841">
    <property type="entry name" value="Znf_RING"/>
</dbReference>
<evidence type="ECO:0000256" key="8">
    <source>
        <dbReference type="ARBA" id="ARBA00022723"/>
    </source>
</evidence>
<dbReference type="PANTHER" id="PTHR22938">
    <property type="entry name" value="ZINC FINGER PROTEIN 598"/>
    <property type="match status" value="1"/>
</dbReference>
<feature type="compositionally biased region" description="Polar residues" evidence="13">
    <location>
        <begin position="614"/>
        <end position="628"/>
    </location>
</feature>
<feature type="region of interest" description="Disordered" evidence="13">
    <location>
        <begin position="1"/>
        <end position="63"/>
    </location>
</feature>
<evidence type="ECO:0000256" key="9">
    <source>
        <dbReference type="ARBA" id="ARBA00022771"/>
    </source>
</evidence>
<dbReference type="FunCoup" id="A0A067ML84">
    <property type="interactions" value="68"/>
</dbReference>
<dbReference type="EMBL" id="KL198028">
    <property type="protein sequence ID" value="KDQ16304.1"/>
    <property type="molecule type" value="Genomic_DNA"/>
</dbReference>
<dbReference type="InterPro" id="IPR041888">
    <property type="entry name" value="RING-HC_ZNF598/HEL2"/>
</dbReference>
<dbReference type="GO" id="GO:0016567">
    <property type="term" value="P:protein ubiquitination"/>
    <property type="evidence" value="ECO:0007669"/>
    <property type="project" value="TreeGrafter"/>
</dbReference>
<dbReference type="EC" id="2.3.2.27" evidence="4"/>
<feature type="region of interest" description="Disordered" evidence="13">
    <location>
        <begin position="333"/>
        <end position="424"/>
    </location>
</feature>
<evidence type="ECO:0000256" key="2">
    <source>
        <dbReference type="ARBA" id="ARBA00004496"/>
    </source>
</evidence>
<comment type="subcellular location">
    <subcellularLocation>
        <location evidence="2">Cytoplasm</location>
    </subcellularLocation>
</comment>
<feature type="compositionally biased region" description="Low complexity" evidence="13">
    <location>
        <begin position="653"/>
        <end position="662"/>
    </location>
</feature>
<evidence type="ECO:0000313" key="15">
    <source>
        <dbReference type="EMBL" id="KDQ16304.1"/>
    </source>
</evidence>
<proteinExistence type="inferred from homology"/>
<sequence length="767" mass="83180">MSSATATTAPVATANGNANNNSSGDRNPRNRNRHRNRKSKDGVPSRNSHVDTPTIKAPQKAEATEPEEEGELCVICAEPVKFYAVSQCNHRVCHVCSLRLRALYKNLDCTLCKEPQKAVIFTVSPTQPFEVYTQESTPFSDAKLCISFETQEMMEETMLLLRYNCPDADCDFVATGWADLKWHVRDKHGGVMCELCIRHKKIFAHEHTLYPPYLLPVHLPSLRRVPPDGDPPNHQTKGKEKSATVDFTHPLCSFCRECFFSNDELYAHLREKHEDCFICKRDGIRDLYFHNYHKLDQHFKNKHHPCQHPTCLEQKFVVFASTIDLQAHEVEVHGESMSGRERKDRRRVETGFTFEDHGRGRGGGHRGGARGDRNDGGEDDSNAHSRHQTSARRAAFGGRLTESDAPRVSNDQEPNHNNNVPSTFDVESISPELAPFVAHLRTLTPALSTSALISITSSFRAYRASETNVRDMLDTISTVLDKDLDRMAGIVNQLVDTLKGESEKEKQSEVLGAWNGIKIQSRGEYPTLAPVGASDSSGYSDIASGRMLNIKRKTAKNASRTSRAVWDRVEQAASSSAPRPAIKPGSLNSFPALSAGASGSGSGSGSGSTPAAAKQSQRVTPWASSSSTALPQASAFPPPSASLQVQAPIKPYSVSSSRSHSPVRGDGRPRAPPTSSTKAFPGLPTRQVAGPPREFIGGNQSLKNIIGSTGAPSASAWGASGREESFGGEEASNSGSGAGGSGSHGGQGKGKKKKGKETLFTLGAFPS</sequence>
<keyword evidence="5" id="KW-0963">Cytoplasm</keyword>
<dbReference type="CDD" id="cd16615">
    <property type="entry name" value="RING-HC_ZNF598"/>
    <property type="match status" value="1"/>
</dbReference>
<dbReference type="GO" id="GO:0005737">
    <property type="term" value="C:cytoplasm"/>
    <property type="evidence" value="ECO:0007669"/>
    <property type="project" value="UniProtKB-SubCell"/>
</dbReference>
<feature type="compositionally biased region" description="Polar residues" evidence="13">
    <location>
        <begin position="409"/>
        <end position="422"/>
    </location>
</feature>
<feature type="compositionally biased region" description="Gly residues" evidence="13">
    <location>
        <begin position="736"/>
        <end position="748"/>
    </location>
</feature>
<dbReference type="InterPro" id="IPR057634">
    <property type="entry name" value="PAH_ZNF598/HEL2"/>
</dbReference>
<evidence type="ECO:0000256" key="6">
    <source>
        <dbReference type="ARBA" id="ARBA00022553"/>
    </source>
</evidence>
<dbReference type="GO" id="GO:0072344">
    <property type="term" value="P:rescue of stalled ribosome"/>
    <property type="evidence" value="ECO:0007669"/>
    <property type="project" value="InterPro"/>
</dbReference>
<comment type="similarity">
    <text evidence="11">Belongs to the ZNF598/HEL2 family.</text>
</comment>
<dbReference type="InParanoid" id="A0A067ML84"/>
<comment type="catalytic activity">
    <reaction evidence="1">
        <text>S-ubiquitinyl-[E2 ubiquitin-conjugating enzyme]-L-cysteine + [acceptor protein]-L-lysine = [E2 ubiquitin-conjugating enzyme]-L-cysteine + N(6)-ubiquitinyl-[acceptor protein]-L-lysine.</text>
        <dbReference type="EC" id="2.3.2.27"/>
    </reaction>
</comment>
<feature type="compositionally biased region" description="Basic and acidic residues" evidence="13">
    <location>
        <begin position="333"/>
        <end position="359"/>
    </location>
</feature>
<accession>A0A067ML84</accession>
<feature type="compositionally biased region" description="Low complexity" evidence="13">
    <location>
        <begin position="1"/>
        <end position="23"/>
    </location>
</feature>
<feature type="region of interest" description="Disordered" evidence="13">
    <location>
        <begin position="593"/>
        <end position="767"/>
    </location>
</feature>
<dbReference type="PANTHER" id="PTHR22938:SF0">
    <property type="entry name" value="E3 UBIQUITIN-PROTEIN LIGASE ZNF598"/>
    <property type="match status" value="1"/>
</dbReference>
<dbReference type="Pfam" id="PF23202">
    <property type="entry name" value="PAH_ZNF598"/>
    <property type="match status" value="1"/>
</dbReference>
<evidence type="ECO:0000256" key="1">
    <source>
        <dbReference type="ARBA" id="ARBA00000900"/>
    </source>
</evidence>
<dbReference type="Gene3D" id="3.30.40.10">
    <property type="entry name" value="Zinc/RING finger domain, C3HC4 (zinc finger)"/>
    <property type="match status" value="1"/>
</dbReference>
<dbReference type="Pfam" id="PF25447">
    <property type="entry name" value="RING_ZNF598"/>
    <property type="match status" value="1"/>
</dbReference>
<dbReference type="SMART" id="SM00355">
    <property type="entry name" value="ZnF_C2H2"/>
    <property type="match status" value="4"/>
</dbReference>
<protein>
    <recommendedName>
        <fullName evidence="4">RING-type E3 ubiquitin transferase</fullName>
        <ecNumber evidence="4">2.3.2.27</ecNumber>
    </recommendedName>
</protein>
<feature type="compositionally biased region" description="Low complexity" evidence="13">
    <location>
        <begin position="707"/>
        <end position="720"/>
    </location>
</feature>
<name>A0A067ML84_BOTB1</name>
<dbReference type="InterPro" id="IPR013087">
    <property type="entry name" value="Znf_C2H2_type"/>
</dbReference>
<keyword evidence="10" id="KW-0862">Zinc</keyword>
<dbReference type="GO" id="GO:0008270">
    <property type="term" value="F:zinc ion binding"/>
    <property type="evidence" value="ECO:0007669"/>
    <property type="project" value="UniProtKB-KW"/>
</dbReference>
<dbReference type="PROSITE" id="PS00028">
    <property type="entry name" value="ZINC_FINGER_C2H2_1"/>
    <property type="match status" value="1"/>
</dbReference>
<evidence type="ECO:0000256" key="7">
    <source>
        <dbReference type="ARBA" id="ARBA00022679"/>
    </source>
</evidence>
<dbReference type="SUPFAM" id="SSF57850">
    <property type="entry name" value="RING/U-box"/>
    <property type="match status" value="1"/>
</dbReference>